<organism evidence="2">
    <name type="scientific">Strongyloides stercoralis</name>
    <name type="common">Threadworm</name>
    <dbReference type="NCBI Taxonomy" id="6248"/>
    <lineage>
        <taxon>Eukaryota</taxon>
        <taxon>Metazoa</taxon>
        <taxon>Ecdysozoa</taxon>
        <taxon>Nematoda</taxon>
        <taxon>Chromadorea</taxon>
        <taxon>Rhabditida</taxon>
        <taxon>Tylenchina</taxon>
        <taxon>Panagrolaimomorpha</taxon>
        <taxon>Strongyloidoidea</taxon>
        <taxon>Strongyloididae</taxon>
        <taxon>Strongyloides</taxon>
    </lineage>
</organism>
<dbReference type="WBParaSite" id="TCONS_00001944.p1">
    <property type="protein sequence ID" value="TCONS_00001944.p1"/>
    <property type="gene ID" value="XLOC_001852"/>
</dbReference>
<sequence>MFSNKKYVEGIVDSLPSTVDFGFTNVNVCYIGRTNDYLIFVSRNGIVFPFLTSGCYYQLLPYIKFPSNSGKVTIVRVHEELNCLGIGFDSGIVHILKLNDNYRHIKINEIHEGRSINDMVWSEDGERLFVGDSCGHITLIYINWNTKIIQYKYLCIDGMPIIKMIINKNEEKLFYITSFSFVSLNLKNKNKIERKVFDFEDDREELEYRGLIFINFNNTKAYEEVNVIDKEGFVYVFDVYNNKLKRQYSLEGCENIQDGCLIPNKGIIFKENKYLRYFIFEEINNDLILFLNSVWDVDECYQASSTHLNEYEDEEEDLYNIIDICYHSNENILFCLVNPRMCIIFSENSSHNLFMNEIFIEEVKKTEFLLTTEIFNFTATTTKQFIDKKIPHALIKLDKIKNVASEKVVEKFEEAKEIKSNDYIELPDTSLEIIYPFNFFQITNDYKEDYEKIYTSKKLLKLKKFKRYHKPMTSVITYNDLSLENDEIYSNLIEISEAIINNRRPLNKKVLNLSHESFIDIKTNYEYELEYQKILIKNTILKEDNKNNLMVEESSSTPIVDKITYNITPFSISILKNDEEGNNFINIKKHDINNYINLSSHSSSWNFCSFPYQINSFTVSSNFIITTAIDEWRCDYIELEKDKKWNKCINYPGDIVRSNWSGGLLWKITKGKAFSPQQDYSSGVNLIFTNNCDWKNQTPNDYVYDVSFRDNDGWYLTKQGPFVKMNLPTMGILYHAPVKCNKIVIFDKISTSSNSVWILSTGKGIIYARVGLHKCQMGVEWIKIKSIKKIPYNIVSIILHATYAFALDSSGCLWMLPDVTKKNVLGSKNGWYKMYFDLNLSKNTILMSDINVSCKGIIIKNGYKLFYTSSGFVSAHQFFSFENDVSFYGFKRISNILSNEIILLHKNGDFYIFNVFYKKYKIINVNFIENCNENKNIEKKMMSNNKYIFFLHSSGTLWMYEKSSNFNYTFNDEWKLFYLNEIMDDDKIITDFNLTNNIIFLIINNCYLYKYDLLTKQIYYFTQLPKEIEKFNIFVSKESSIIWIGDKKNYTYYYYSLKNSNWIKIYNNSYDELISKIVIGNNIVWGFSKKLGSLYYLENFDKISNPKGDKWRKAIDITVLDIGLNLDDGNELIILDKKGILKKHDIISFHIPSTESLNITLPSPEKSIIYQEYISSFNVNSSPLKDKIQSQDINIDDDNDTLNTISINSLLQIVPKIARKTISGVTSKIFNH</sequence>
<reference evidence="2" key="1">
    <citation type="submission" date="2015-08" db="UniProtKB">
        <authorList>
            <consortium name="WormBaseParasite"/>
        </authorList>
    </citation>
    <scope>IDENTIFICATION</scope>
</reference>
<name>A0A0K0EFC8_STRER</name>
<dbReference type="SUPFAM" id="SSF50978">
    <property type="entry name" value="WD40 repeat-like"/>
    <property type="match status" value="1"/>
</dbReference>
<proteinExistence type="predicted"/>
<dbReference type="Gene3D" id="2.130.10.10">
    <property type="entry name" value="YVTN repeat-like/Quinoprotein amine dehydrogenase"/>
    <property type="match status" value="1"/>
</dbReference>
<dbReference type="WBParaSite" id="SSTP_0000819100.1">
    <property type="protein sequence ID" value="SSTP_0000819100.1"/>
    <property type="gene ID" value="SSTP_0000819100"/>
</dbReference>
<dbReference type="InterPro" id="IPR015943">
    <property type="entry name" value="WD40/YVTN_repeat-like_dom_sf"/>
</dbReference>
<keyword evidence="1" id="KW-1185">Reference proteome</keyword>
<protein>
    <submittedName>
        <fullName evidence="3">Tectonin beta-propeller repeat-containing protein</fullName>
    </submittedName>
    <submittedName>
        <fullName evidence="2">WD_REPEATS_REGION domain-containing protein</fullName>
    </submittedName>
</protein>
<evidence type="ECO:0000313" key="2">
    <source>
        <dbReference type="WBParaSite" id="SSTP_0000819100.1"/>
    </source>
</evidence>
<accession>A0A0K0EFC8</accession>
<dbReference type="AlphaFoldDB" id="A0A0K0EFC8"/>
<evidence type="ECO:0000313" key="3">
    <source>
        <dbReference type="WBParaSite" id="TCONS_00001944.p1"/>
    </source>
</evidence>
<dbReference type="Proteomes" id="UP000035681">
    <property type="component" value="Unplaced"/>
</dbReference>
<evidence type="ECO:0000313" key="1">
    <source>
        <dbReference type="Proteomes" id="UP000035681"/>
    </source>
</evidence>
<dbReference type="InterPro" id="IPR036322">
    <property type="entry name" value="WD40_repeat_dom_sf"/>
</dbReference>